<proteinExistence type="predicted"/>
<keyword evidence="1" id="KW-1277">Toxin-antitoxin system</keyword>
<sequence>MYKVVMLPSAKQDIKEAATWYNKIRNGLGREFTKEIRLKTYFLKNNPFGYSIRYKNIRVSTIERFPFLIHFKIEESIQTLFIISVFHTSRNPEIWNKGLE</sequence>
<dbReference type="AlphaFoldDB" id="A0A5M6CDX5"/>
<dbReference type="Pfam" id="PF05016">
    <property type="entry name" value="ParE_toxin"/>
    <property type="match status" value="1"/>
</dbReference>
<evidence type="ECO:0000313" key="2">
    <source>
        <dbReference type="EMBL" id="KAA5533326.1"/>
    </source>
</evidence>
<accession>A0A5M6CDX5</accession>
<dbReference type="Proteomes" id="UP000323632">
    <property type="component" value="Unassembled WGS sequence"/>
</dbReference>
<dbReference type="EMBL" id="VWSH01000003">
    <property type="protein sequence ID" value="KAA5533326.1"/>
    <property type="molecule type" value="Genomic_DNA"/>
</dbReference>
<protein>
    <submittedName>
        <fullName evidence="2">Type II toxin-antitoxin system RelE/ParE family toxin</fullName>
    </submittedName>
</protein>
<dbReference type="Gene3D" id="3.30.2310.20">
    <property type="entry name" value="RelE-like"/>
    <property type="match status" value="1"/>
</dbReference>
<organism evidence="2 3">
    <name type="scientific">Taibaiella lutea</name>
    <dbReference type="NCBI Taxonomy" id="2608001"/>
    <lineage>
        <taxon>Bacteria</taxon>
        <taxon>Pseudomonadati</taxon>
        <taxon>Bacteroidota</taxon>
        <taxon>Chitinophagia</taxon>
        <taxon>Chitinophagales</taxon>
        <taxon>Chitinophagaceae</taxon>
        <taxon>Taibaiella</taxon>
    </lineage>
</organism>
<dbReference type="InterPro" id="IPR035093">
    <property type="entry name" value="RelE/ParE_toxin_dom_sf"/>
</dbReference>
<dbReference type="InterPro" id="IPR007712">
    <property type="entry name" value="RelE/ParE_toxin"/>
</dbReference>
<evidence type="ECO:0000313" key="3">
    <source>
        <dbReference type="Proteomes" id="UP000323632"/>
    </source>
</evidence>
<gene>
    <name evidence="2" type="ORF">F0919_12320</name>
</gene>
<keyword evidence="3" id="KW-1185">Reference proteome</keyword>
<comment type="caution">
    <text evidence="2">The sequence shown here is derived from an EMBL/GenBank/DDBJ whole genome shotgun (WGS) entry which is preliminary data.</text>
</comment>
<evidence type="ECO:0000256" key="1">
    <source>
        <dbReference type="ARBA" id="ARBA00022649"/>
    </source>
</evidence>
<name>A0A5M6CDX5_9BACT</name>
<reference evidence="2 3" key="1">
    <citation type="submission" date="2019-09" db="EMBL/GenBank/DDBJ databases">
        <title>Genome sequence and assembly of Taibaiella sp.</title>
        <authorList>
            <person name="Chhetri G."/>
        </authorList>
    </citation>
    <scope>NUCLEOTIDE SEQUENCE [LARGE SCALE GENOMIC DNA]</scope>
    <source>
        <strain evidence="2 3">KVB11</strain>
    </source>
</reference>